<dbReference type="HOGENOM" id="CLU_038379_1_0_1"/>
<dbReference type="eggNOG" id="KOG2814">
    <property type="taxonomic scope" value="Eukaryota"/>
</dbReference>
<feature type="compositionally biased region" description="Polar residues" evidence="1">
    <location>
        <begin position="240"/>
        <end position="253"/>
    </location>
</feature>
<organism evidence="3 4">
    <name type="scientific">Penicillium oxalicum (strain 114-2 / CGMCC 5302)</name>
    <name type="common">Penicillium decumbens</name>
    <dbReference type="NCBI Taxonomy" id="933388"/>
    <lineage>
        <taxon>Eukaryota</taxon>
        <taxon>Fungi</taxon>
        <taxon>Dikarya</taxon>
        <taxon>Ascomycota</taxon>
        <taxon>Pezizomycotina</taxon>
        <taxon>Eurotiomycetes</taxon>
        <taxon>Eurotiomycetidae</taxon>
        <taxon>Eurotiales</taxon>
        <taxon>Aspergillaceae</taxon>
        <taxon>Penicillium</taxon>
    </lineage>
</organism>
<dbReference type="InterPro" id="IPR019510">
    <property type="entry name" value="AKAP7-like_phosphoesterase"/>
</dbReference>
<dbReference type="GO" id="GO:0005634">
    <property type="term" value="C:nucleus"/>
    <property type="evidence" value="ECO:0007669"/>
    <property type="project" value="TreeGrafter"/>
</dbReference>
<feature type="domain" description="A-kinase anchor protein 7-like phosphoesterase" evidence="2">
    <location>
        <begin position="38"/>
        <end position="352"/>
    </location>
</feature>
<evidence type="ECO:0000313" key="4">
    <source>
        <dbReference type="Proteomes" id="UP000019376"/>
    </source>
</evidence>
<evidence type="ECO:0000259" key="2">
    <source>
        <dbReference type="Pfam" id="PF10469"/>
    </source>
</evidence>
<dbReference type="GO" id="GO:0006307">
    <property type="term" value="P:DNA alkylation repair"/>
    <property type="evidence" value="ECO:0007669"/>
    <property type="project" value="InterPro"/>
</dbReference>
<evidence type="ECO:0000256" key="1">
    <source>
        <dbReference type="SAM" id="MobiDB-lite"/>
    </source>
</evidence>
<feature type="compositionally biased region" description="Basic and acidic residues" evidence="1">
    <location>
        <begin position="387"/>
        <end position="399"/>
    </location>
</feature>
<name>S7ZJW1_PENO1</name>
<protein>
    <recommendedName>
        <fullName evidence="2">A-kinase anchor protein 7-like phosphoesterase domain-containing protein</fullName>
    </recommendedName>
</protein>
<keyword evidence="4" id="KW-1185">Reference proteome</keyword>
<proteinExistence type="predicted"/>
<feature type="region of interest" description="Disordered" evidence="1">
    <location>
        <begin position="240"/>
        <end position="263"/>
    </location>
</feature>
<feature type="compositionally biased region" description="Polar residues" evidence="1">
    <location>
        <begin position="11"/>
        <end position="25"/>
    </location>
</feature>
<feature type="region of interest" description="Disordered" evidence="1">
    <location>
        <begin position="1"/>
        <end position="35"/>
    </location>
</feature>
<dbReference type="PhylomeDB" id="S7ZJW1"/>
<dbReference type="Pfam" id="PF10469">
    <property type="entry name" value="AKAP7_NLS"/>
    <property type="match status" value="1"/>
</dbReference>
<feature type="region of interest" description="Disordered" evidence="1">
    <location>
        <begin position="361"/>
        <end position="413"/>
    </location>
</feature>
<dbReference type="STRING" id="933388.S7ZJW1"/>
<dbReference type="Proteomes" id="UP000019376">
    <property type="component" value="Unassembled WGS sequence"/>
</dbReference>
<accession>S7ZJW1</accession>
<dbReference type="Gene3D" id="3.90.1140.10">
    <property type="entry name" value="Cyclic phosphodiesterase"/>
    <property type="match status" value="1"/>
</dbReference>
<sequence length="482" mass="51839">MTKYSLPPVINMSTLKPSTTKQGQTPRGPRREKKPPLTHFLCLPLVNTESLPQLEASIAAFAAAHCPPVAKTLADGQPGTQAQDDSICTIPQGAIRPVGTIHLTLGVMSLPTKERLNEAISFFNSLDLASLMREAARVSRESLEKRRAVKTIASAQGTNASMPGCLASSDTYPSDSEGIHGPIPSLSVSLESLHALPRAKAATVLHASPVDSTGRLYPFCVMLRDKFIEAGFILNEAKSETSMKTNDSKNTVGVENPPCKDLQGDQSVFRKEFLTSSAETEPTSSSTHWDPYAAALARKPKPRPLLLHATLINTIYVRGREKAKNGSHGRNGSSKRFEFDARSILNRYRNYYIDQTRSIPVGSRSSAEGDGNGDVDAGGTCSSLASEEEKSQSNHKSEESCIPDTPPTRSKSQPLYPFVWARNVPIGSVCICEMGAKKLESGGAGDGGLNARLGEQYIVVAERRIDAAQPPVQSSSPCPIIV</sequence>
<dbReference type="EMBL" id="KB644411">
    <property type="protein sequence ID" value="EPS28966.1"/>
    <property type="molecule type" value="Genomic_DNA"/>
</dbReference>
<dbReference type="OrthoDB" id="277832at2759"/>
<evidence type="ECO:0000313" key="3">
    <source>
        <dbReference type="EMBL" id="EPS28966.1"/>
    </source>
</evidence>
<dbReference type="PANTHER" id="PTHR13360:SF1">
    <property type="entry name" value="ACTIVATING SIGNAL COINTEGRATOR 1 COMPLEX SUBUNIT 1"/>
    <property type="match status" value="1"/>
</dbReference>
<dbReference type="GO" id="GO:0006355">
    <property type="term" value="P:regulation of DNA-templated transcription"/>
    <property type="evidence" value="ECO:0007669"/>
    <property type="project" value="TreeGrafter"/>
</dbReference>
<dbReference type="InterPro" id="IPR009210">
    <property type="entry name" value="ASCC1"/>
</dbReference>
<dbReference type="AlphaFoldDB" id="S7ZJW1"/>
<gene>
    <name evidence="3" type="ORF">PDE_03912</name>
</gene>
<dbReference type="PANTHER" id="PTHR13360">
    <property type="entry name" value="ACTIVATING SIGNAL COINTEGRATOR 1 COMPLEX SUBUNIT 1"/>
    <property type="match status" value="1"/>
</dbReference>
<reference evidence="3 4" key="1">
    <citation type="journal article" date="2013" name="PLoS ONE">
        <title>Genomic and secretomic analyses reveal unique features of the lignocellulolytic enzyme system of Penicillium decumbens.</title>
        <authorList>
            <person name="Liu G."/>
            <person name="Zhang L."/>
            <person name="Wei X."/>
            <person name="Zou G."/>
            <person name="Qin Y."/>
            <person name="Ma L."/>
            <person name="Li J."/>
            <person name="Zheng H."/>
            <person name="Wang S."/>
            <person name="Wang C."/>
            <person name="Xun L."/>
            <person name="Zhao G.-P."/>
            <person name="Zhou Z."/>
            <person name="Qu Y."/>
        </authorList>
    </citation>
    <scope>NUCLEOTIDE SEQUENCE [LARGE SCALE GENOMIC DNA]</scope>
    <source>
        <strain evidence="4">114-2 / CGMCC 5302</strain>
    </source>
</reference>